<protein>
    <submittedName>
        <fullName evidence="3">Negative elongation factor A</fullName>
    </submittedName>
</protein>
<dbReference type="PANTHER" id="PTHR13328">
    <property type="entry name" value="NEGATIVE ELONGATION FACTOR A NELF-A"/>
    <property type="match status" value="1"/>
</dbReference>
<evidence type="ECO:0000256" key="1">
    <source>
        <dbReference type="SAM" id="MobiDB-lite"/>
    </source>
</evidence>
<dbReference type="GO" id="GO:0032021">
    <property type="term" value="C:NELF complex"/>
    <property type="evidence" value="ECO:0007669"/>
    <property type="project" value="TreeGrafter"/>
</dbReference>
<organism evidence="3">
    <name type="scientific">Aceria tosichella</name>
    <name type="common">wheat curl mite</name>
    <dbReference type="NCBI Taxonomy" id="561515"/>
    <lineage>
        <taxon>Eukaryota</taxon>
        <taxon>Metazoa</taxon>
        <taxon>Ecdysozoa</taxon>
        <taxon>Arthropoda</taxon>
        <taxon>Chelicerata</taxon>
        <taxon>Arachnida</taxon>
        <taxon>Acari</taxon>
        <taxon>Acariformes</taxon>
        <taxon>Trombidiformes</taxon>
        <taxon>Prostigmata</taxon>
        <taxon>Eupodina</taxon>
        <taxon>Eriophyoidea</taxon>
        <taxon>Eriophyidae</taxon>
        <taxon>Eriophyinae</taxon>
        <taxon>Aceriini</taxon>
        <taxon>Aceria</taxon>
    </lineage>
</organism>
<dbReference type="InterPro" id="IPR037517">
    <property type="entry name" value="HDAG_dom"/>
</dbReference>
<proteinExistence type="predicted"/>
<sequence length="269" mass="30160">MVARDFDTALWLHNKLGTSNDQWSGKTIVSQLSRDKLRNIRDCFIDLQPQVKLKLLLAIIHIAKRNVEDWRAELEDILDIAVLDDSGQRWVSTIAELLRYYPRDFQINLNIVENTSVFNDLVTELKNAFDEIDIDCAMLPLECIYLNKNAMTALFGPQPLPEKHFTLIRKPKSAAIRAELLQRSSDALSGKSLTTTPSIPIRMRGVSDTPLRGISAKSPFASVMKANSAAKGSGPIKSQPKLRDGGVKLLEIDQQPSTSRKRKKEFCSG</sequence>
<dbReference type="PROSITE" id="PS51838">
    <property type="entry name" value="HDAG"/>
    <property type="match status" value="1"/>
</dbReference>
<dbReference type="EMBL" id="GGYP01001564">
    <property type="protein sequence ID" value="MDE46335.1"/>
    <property type="molecule type" value="Transcribed_RNA"/>
</dbReference>
<feature type="region of interest" description="Disordered" evidence="1">
    <location>
        <begin position="227"/>
        <end position="269"/>
    </location>
</feature>
<dbReference type="AlphaFoldDB" id="A0A6G1S752"/>
<dbReference type="GO" id="GO:0034244">
    <property type="term" value="P:negative regulation of transcription elongation by RNA polymerase II"/>
    <property type="evidence" value="ECO:0007669"/>
    <property type="project" value="TreeGrafter"/>
</dbReference>
<gene>
    <name evidence="3" type="primary">Nelf-A_1</name>
    <name evidence="3" type="ORF">g.3797</name>
</gene>
<evidence type="ECO:0000259" key="2">
    <source>
        <dbReference type="PROSITE" id="PS51838"/>
    </source>
</evidence>
<dbReference type="InterPro" id="IPR052828">
    <property type="entry name" value="NELF-A_domain"/>
</dbReference>
<keyword evidence="3" id="KW-0251">Elongation factor</keyword>
<name>A0A6G1S752_9ACAR</name>
<feature type="domain" description="HDAg" evidence="2">
    <location>
        <begin position="90"/>
        <end position="257"/>
    </location>
</feature>
<keyword evidence="3" id="KW-0648">Protein biosynthesis</keyword>
<dbReference type="InterPro" id="IPR056557">
    <property type="entry name" value="NELF-A_N"/>
</dbReference>
<reference evidence="3" key="1">
    <citation type="submission" date="2018-10" db="EMBL/GenBank/DDBJ databases">
        <title>Transcriptome assembly of Aceria tosichella (Wheat curl mite) Type 2.</title>
        <authorList>
            <person name="Scully E.D."/>
            <person name="Geib S.M."/>
            <person name="Palmer N.A."/>
            <person name="Gupta A.K."/>
            <person name="Sarath G."/>
            <person name="Tatineni S."/>
        </authorList>
    </citation>
    <scope>NUCLEOTIDE SEQUENCE</scope>
    <source>
        <strain evidence="3">LincolnNE</strain>
    </source>
</reference>
<feature type="compositionally biased region" description="Basic residues" evidence="1">
    <location>
        <begin position="259"/>
        <end position="269"/>
    </location>
</feature>
<evidence type="ECO:0000313" key="3">
    <source>
        <dbReference type="EMBL" id="MDE46335.1"/>
    </source>
</evidence>
<dbReference type="GO" id="GO:0003746">
    <property type="term" value="F:translation elongation factor activity"/>
    <property type="evidence" value="ECO:0007669"/>
    <property type="project" value="UniProtKB-KW"/>
</dbReference>
<dbReference type="PANTHER" id="PTHR13328:SF4">
    <property type="entry name" value="NEGATIVE ELONGATION FACTOR A"/>
    <property type="match status" value="1"/>
</dbReference>
<accession>A0A6G1S752</accession>
<dbReference type="Pfam" id="PF23553">
    <property type="entry name" value="NELF-A_N"/>
    <property type="match status" value="1"/>
</dbReference>